<dbReference type="RefSeq" id="WP_218099696.1">
    <property type="nucleotide sequence ID" value="NZ_CAJVCE010000009.1"/>
</dbReference>
<evidence type="ECO:0000259" key="1">
    <source>
        <dbReference type="Pfam" id="PF04468"/>
    </source>
</evidence>
<dbReference type="InterPro" id="IPR007557">
    <property type="entry name" value="PSP1_C"/>
</dbReference>
<keyword evidence="3" id="KW-1185">Reference proteome</keyword>
<sequence>MNIMKWLIRLYPKSWRDRYEEEFIAMLEQYDKSRAADILDMILGAVDAHIYHNVKNNHLPQTIPLKGGAASMQSPFESGAIDKTLAQKVVEEGIIKHQLMMQYVDVAYAPSFVDQKPTLTFYFRADHRLELGPLCKDLGSVYNQRIQLKQTGRMTPIPQADSHEATV</sequence>
<evidence type="ECO:0000313" key="2">
    <source>
        <dbReference type="EMBL" id="CAG7644895.1"/>
    </source>
</evidence>
<protein>
    <recommendedName>
        <fullName evidence="1">PSP1 C-terminal domain-containing protein</fullName>
    </recommendedName>
</protein>
<organism evidence="2 3">
    <name type="scientific">Paenibacillus allorhizosphaerae</name>
    <dbReference type="NCBI Taxonomy" id="2849866"/>
    <lineage>
        <taxon>Bacteria</taxon>
        <taxon>Bacillati</taxon>
        <taxon>Bacillota</taxon>
        <taxon>Bacilli</taxon>
        <taxon>Bacillales</taxon>
        <taxon>Paenibacillaceae</taxon>
        <taxon>Paenibacillus</taxon>
    </lineage>
</organism>
<comment type="caution">
    <text evidence="2">The sequence shown here is derived from an EMBL/GenBank/DDBJ whole genome shotgun (WGS) entry which is preliminary data.</text>
</comment>
<feature type="domain" description="PSP1 C-terminal" evidence="1">
    <location>
        <begin position="84"/>
        <end position="150"/>
    </location>
</feature>
<dbReference type="Pfam" id="PF04468">
    <property type="entry name" value="PSP1"/>
    <property type="match status" value="1"/>
</dbReference>
<dbReference type="Proteomes" id="UP000730618">
    <property type="component" value="Unassembled WGS sequence"/>
</dbReference>
<dbReference type="EMBL" id="CAJVCE010000009">
    <property type="protein sequence ID" value="CAG7644895.1"/>
    <property type="molecule type" value="Genomic_DNA"/>
</dbReference>
<proteinExistence type="predicted"/>
<gene>
    <name evidence="2" type="ORF">PAECIP111802_03376</name>
</gene>
<name>A0ABM8VJ35_9BACL</name>
<reference evidence="2 3" key="1">
    <citation type="submission" date="2021-06" db="EMBL/GenBank/DDBJ databases">
        <authorList>
            <person name="Criscuolo A."/>
        </authorList>
    </citation>
    <scope>NUCLEOTIDE SEQUENCE [LARGE SCALE GENOMIC DNA]</scope>
    <source>
        <strain evidence="3">CIP 111802</strain>
    </source>
</reference>
<accession>A0ABM8VJ35</accession>
<evidence type="ECO:0000313" key="3">
    <source>
        <dbReference type="Proteomes" id="UP000730618"/>
    </source>
</evidence>